<name>A0A5N6RJR4_9ROSI</name>
<dbReference type="AlphaFoldDB" id="A0A5N6RJR4"/>
<keyword evidence="1" id="KW-0479">Metal-binding</keyword>
<evidence type="ECO:0000313" key="5">
    <source>
        <dbReference type="EMBL" id="KAE8099671.1"/>
    </source>
</evidence>
<dbReference type="InterPro" id="IPR002133">
    <property type="entry name" value="S-AdoMet_synthetase"/>
</dbReference>
<dbReference type="EMBL" id="CM017327">
    <property type="protein sequence ID" value="KAE8099671.1"/>
    <property type="molecule type" value="Genomic_DNA"/>
</dbReference>
<organism evidence="5 6">
    <name type="scientific">Carpinus fangiana</name>
    <dbReference type="NCBI Taxonomy" id="176857"/>
    <lineage>
        <taxon>Eukaryota</taxon>
        <taxon>Viridiplantae</taxon>
        <taxon>Streptophyta</taxon>
        <taxon>Embryophyta</taxon>
        <taxon>Tracheophyta</taxon>
        <taxon>Spermatophyta</taxon>
        <taxon>Magnoliopsida</taxon>
        <taxon>eudicotyledons</taxon>
        <taxon>Gunneridae</taxon>
        <taxon>Pentapetalae</taxon>
        <taxon>rosids</taxon>
        <taxon>fabids</taxon>
        <taxon>Fagales</taxon>
        <taxon>Betulaceae</taxon>
        <taxon>Carpinus</taxon>
    </lineage>
</organism>
<dbReference type="GO" id="GO:0005524">
    <property type="term" value="F:ATP binding"/>
    <property type="evidence" value="ECO:0007669"/>
    <property type="project" value="InterPro"/>
</dbReference>
<dbReference type="OrthoDB" id="5852090at2759"/>
<feature type="region of interest" description="Disordered" evidence="2">
    <location>
        <begin position="254"/>
        <end position="297"/>
    </location>
</feature>
<reference evidence="5 6" key="1">
    <citation type="submission" date="2019-06" db="EMBL/GenBank/DDBJ databases">
        <title>A chromosomal-level reference genome of Carpinus fangiana (Coryloideae, Betulaceae).</title>
        <authorList>
            <person name="Yang X."/>
            <person name="Wang Z."/>
            <person name="Zhang L."/>
            <person name="Hao G."/>
            <person name="Liu J."/>
            <person name="Yang Y."/>
        </authorList>
    </citation>
    <scope>NUCLEOTIDE SEQUENCE [LARGE SCALE GENOMIC DNA]</scope>
    <source>
        <strain evidence="5">Cfa_2016G</strain>
        <tissue evidence="5">Leaf</tissue>
    </source>
</reference>
<evidence type="ECO:0000259" key="4">
    <source>
        <dbReference type="Pfam" id="PF02772"/>
    </source>
</evidence>
<dbReference type="GO" id="GO:0046872">
    <property type="term" value="F:metal ion binding"/>
    <property type="evidence" value="ECO:0007669"/>
    <property type="project" value="UniProtKB-KW"/>
</dbReference>
<evidence type="ECO:0000313" key="6">
    <source>
        <dbReference type="Proteomes" id="UP000327013"/>
    </source>
</evidence>
<dbReference type="Gene3D" id="3.30.300.10">
    <property type="match status" value="2"/>
</dbReference>
<dbReference type="PROSITE" id="PS00376">
    <property type="entry name" value="ADOMET_SYNTHASE_1"/>
    <property type="match status" value="1"/>
</dbReference>
<protein>
    <recommendedName>
        <fullName evidence="7">Methionine adenosyltransferase</fullName>
    </recommendedName>
</protein>
<dbReference type="GO" id="GO:0006556">
    <property type="term" value="P:S-adenosylmethionine biosynthetic process"/>
    <property type="evidence" value="ECO:0007669"/>
    <property type="project" value="InterPro"/>
</dbReference>
<evidence type="ECO:0000259" key="3">
    <source>
        <dbReference type="Pfam" id="PF00438"/>
    </source>
</evidence>
<dbReference type="InterPro" id="IPR022628">
    <property type="entry name" value="S-AdoMet_synt_N"/>
</dbReference>
<feature type="domain" description="S-adenosylmethionine synthetase central" evidence="4">
    <location>
        <begin position="117"/>
        <end position="179"/>
    </location>
</feature>
<evidence type="ECO:0000256" key="1">
    <source>
        <dbReference type="ARBA" id="ARBA00022723"/>
    </source>
</evidence>
<dbReference type="Pfam" id="PF00438">
    <property type="entry name" value="S-AdoMet_synt_N"/>
    <property type="match status" value="1"/>
</dbReference>
<keyword evidence="6" id="KW-1185">Reference proteome</keyword>
<feature type="compositionally biased region" description="Basic and acidic residues" evidence="2">
    <location>
        <begin position="270"/>
        <end position="281"/>
    </location>
</feature>
<dbReference type="InterPro" id="IPR022631">
    <property type="entry name" value="ADOMET_SYNTHASE_CS"/>
</dbReference>
<dbReference type="Pfam" id="PF02772">
    <property type="entry name" value="S-AdoMet_synt_M"/>
    <property type="match status" value="1"/>
</dbReference>
<proteinExistence type="predicted"/>
<evidence type="ECO:0008006" key="7">
    <source>
        <dbReference type="Google" id="ProtNLM"/>
    </source>
</evidence>
<dbReference type="InterPro" id="IPR022629">
    <property type="entry name" value="S-AdoMet_synt_central"/>
</dbReference>
<dbReference type="InterPro" id="IPR022636">
    <property type="entry name" value="S-AdoMet_synthetase_sfam"/>
</dbReference>
<dbReference type="FunFam" id="3.30.300.10:FF:000001">
    <property type="entry name" value="S-adenosylmethionine synthase"/>
    <property type="match status" value="1"/>
</dbReference>
<dbReference type="GO" id="GO:0004478">
    <property type="term" value="F:methionine adenosyltransferase activity"/>
    <property type="evidence" value="ECO:0007669"/>
    <property type="project" value="InterPro"/>
</dbReference>
<gene>
    <name evidence="5" type="ORF">FH972_017629</name>
</gene>
<evidence type="ECO:0000256" key="2">
    <source>
        <dbReference type="SAM" id="MobiDB-lite"/>
    </source>
</evidence>
<sequence length="297" mass="32800">MDTFLFTSESVNEGHPDKLCDQVSDAILDACLEQDTESKVACETCTKTNMVMVFGEITTKAKVNYEKIVRDTCRGIGFVSPDVGLDADNCKVLVNIEQQSPDIAQGVHGHLTKKPEEIGAGDQGHMFGYATDETPELMPLTHVLATKLGARLTDVRKNKTCPWLRPDGKTQVTVEYKNENGAMFASEPHTQITKSDFNSPWCTYPPSNICMPKWLIQQELVVAQFHQIQSADGQHHMTVAVVTVDEVGSATHVTLTSRTREGLGEGGEAEQEKAWGEGEKQNKKRKNSLQKDFSNSL</sequence>
<dbReference type="PANTHER" id="PTHR11964">
    <property type="entry name" value="S-ADENOSYLMETHIONINE SYNTHETASE"/>
    <property type="match status" value="1"/>
</dbReference>
<dbReference type="SUPFAM" id="SSF55973">
    <property type="entry name" value="S-adenosylmethionine synthetase"/>
    <property type="match status" value="2"/>
</dbReference>
<feature type="domain" description="S-adenosylmethionine synthetase N-terminal" evidence="3">
    <location>
        <begin position="4"/>
        <end position="101"/>
    </location>
</feature>
<accession>A0A5N6RJR4</accession>
<dbReference type="Proteomes" id="UP000327013">
    <property type="component" value="Chromosome 7"/>
</dbReference>